<organism evidence="1">
    <name type="scientific">Ajellomyces dermatitidis (strain ATCC 18188 / CBS 674.68)</name>
    <name type="common">Blastomyces dermatitidis</name>
    <dbReference type="NCBI Taxonomy" id="653446"/>
    <lineage>
        <taxon>Eukaryota</taxon>
        <taxon>Fungi</taxon>
        <taxon>Dikarya</taxon>
        <taxon>Ascomycota</taxon>
        <taxon>Pezizomycotina</taxon>
        <taxon>Eurotiomycetes</taxon>
        <taxon>Eurotiomycetidae</taxon>
        <taxon>Onygenales</taxon>
        <taxon>Ajellomycetaceae</taxon>
        <taxon>Blastomyces</taxon>
    </lineage>
</organism>
<evidence type="ECO:0000313" key="1">
    <source>
        <dbReference type="EMBL" id="KMW69173.1"/>
    </source>
</evidence>
<dbReference type="AlphaFoldDB" id="A0A0J9ESC1"/>
<protein>
    <submittedName>
        <fullName evidence="1">Uncharacterized protein</fullName>
    </submittedName>
</protein>
<gene>
    <name evidence="1" type="ORF">BDDG_13338</name>
</gene>
<sequence length="131" mass="14817">MNLWQNAFFGGSMMSREMFHATSLFLYKHRVDMAFQTQWRHLSSDSLPSRATPLRMFSMSFSVICGGSFVEKLFQSWPDRLGATVQWIHIALSPEEPASFQVQVLSSFAIQSNTIQTIICHVVAAVGPLRC</sequence>
<accession>A0A0J9ESC1</accession>
<dbReference type="Proteomes" id="UP000007802">
    <property type="component" value="Unassembled WGS sequence"/>
</dbReference>
<proteinExistence type="predicted"/>
<dbReference type="OrthoDB" id="10605567at2759"/>
<dbReference type="EMBL" id="GG749595">
    <property type="protein sequence ID" value="KMW69173.1"/>
    <property type="molecule type" value="Genomic_DNA"/>
</dbReference>
<reference evidence="1" key="1">
    <citation type="submission" date="2010-03" db="EMBL/GenBank/DDBJ databases">
        <title>Annotation of Blastomyces dermatitidis strain ATCC 18188.</title>
        <authorList>
            <consortium name="The Broad Institute Genome Sequencing Platform"/>
            <consortium name="Broad Institute Genome Sequencing Center for Infectious Disease."/>
            <person name="Cuomo C."/>
            <person name="Klein B."/>
            <person name="Sullivan T."/>
            <person name="Heitman J."/>
            <person name="Young S."/>
            <person name="Zeng Q."/>
            <person name="Gargeya S."/>
            <person name="Alvarado L."/>
            <person name="Berlin A.M."/>
            <person name="Chapman S.B."/>
            <person name="Chen Z."/>
            <person name="Freedman E."/>
            <person name="Gellesch M."/>
            <person name="Goldberg J."/>
            <person name="Griggs A."/>
            <person name="Gujja S."/>
            <person name="Heilman E."/>
            <person name="Heiman D."/>
            <person name="Howarth C."/>
            <person name="Mehta T."/>
            <person name="Neiman D."/>
            <person name="Pearson M."/>
            <person name="Roberts A."/>
            <person name="Saif S."/>
            <person name="Shea T."/>
            <person name="Shenoy N."/>
            <person name="Sisk P."/>
            <person name="Stolte C."/>
            <person name="Sykes S."/>
            <person name="White J."/>
            <person name="Yandava C."/>
            <person name="Haas B."/>
            <person name="Nusbaum C."/>
            <person name="Birren B."/>
        </authorList>
    </citation>
    <scope>NUCLEOTIDE SEQUENCE</scope>
    <source>
        <strain evidence="1">ATCC 18188</strain>
    </source>
</reference>
<name>A0A0J9ESC1_AJEDA</name>